<reference evidence="3 4" key="1">
    <citation type="submission" date="2018-06" db="EMBL/GenBank/DDBJ databases">
        <authorList>
            <consortium name="Pathogen Informatics"/>
            <person name="Doyle S."/>
        </authorList>
    </citation>
    <scope>NUCLEOTIDE SEQUENCE [LARGE SCALE GENOMIC DNA]</scope>
    <source>
        <strain evidence="3 4">NCTC9637</strain>
    </source>
</reference>
<dbReference type="EMBL" id="UGLB01000003">
    <property type="protein sequence ID" value="STT49768.1"/>
    <property type="molecule type" value="Genomic_DNA"/>
</dbReference>
<dbReference type="Proteomes" id="UP000255099">
    <property type="component" value="Unassembled WGS sequence"/>
</dbReference>
<sequence>MKQALRVAFGFLMLWAAVLHAEVRIEITQGVDSARPIGVVPFQWAGQGAAPEDVGGIVAADLRNSGKFNPLDRSRLPQQPTSAQEVQPAAWSALGIDAVVVGQVTQNPDGSYQVAYQLVDTGGAPGTTLAQGSFKVTKQYCAMRRTRPATRYLRS</sequence>
<gene>
    <name evidence="3" type="primary">tolB_2</name>
    <name evidence="3" type="ORF">NCTC9637_04738</name>
</gene>
<evidence type="ECO:0000256" key="1">
    <source>
        <dbReference type="SAM" id="SignalP"/>
    </source>
</evidence>
<feature type="signal peptide" evidence="1">
    <location>
        <begin position="1"/>
        <end position="21"/>
    </location>
</feature>
<keyword evidence="1" id="KW-0732">Signal</keyword>
<evidence type="ECO:0000313" key="4">
    <source>
        <dbReference type="Proteomes" id="UP000255099"/>
    </source>
</evidence>
<dbReference type="Pfam" id="PF04052">
    <property type="entry name" value="TolB_N"/>
    <property type="match status" value="1"/>
</dbReference>
<name>A0A377W9G1_KLEPN</name>
<dbReference type="GO" id="GO:0042597">
    <property type="term" value="C:periplasmic space"/>
    <property type="evidence" value="ECO:0007669"/>
    <property type="project" value="InterPro"/>
</dbReference>
<organism evidence="3 4">
    <name type="scientific">Klebsiella pneumoniae</name>
    <dbReference type="NCBI Taxonomy" id="573"/>
    <lineage>
        <taxon>Bacteria</taxon>
        <taxon>Pseudomonadati</taxon>
        <taxon>Pseudomonadota</taxon>
        <taxon>Gammaproteobacteria</taxon>
        <taxon>Enterobacterales</taxon>
        <taxon>Enterobacteriaceae</taxon>
        <taxon>Klebsiella/Raoultella group</taxon>
        <taxon>Klebsiella</taxon>
        <taxon>Klebsiella pneumoniae complex</taxon>
    </lineage>
</organism>
<proteinExistence type="predicted"/>
<feature type="domain" description="TolB N-terminal" evidence="2">
    <location>
        <begin position="23"/>
        <end position="121"/>
    </location>
</feature>
<protein>
    <submittedName>
        <fullName evidence="3">Translocation protein TolB</fullName>
    </submittedName>
</protein>
<feature type="chain" id="PRO_5017069282" evidence="1">
    <location>
        <begin position="22"/>
        <end position="155"/>
    </location>
</feature>
<dbReference type="InterPro" id="IPR007195">
    <property type="entry name" value="TolB_N"/>
</dbReference>
<accession>A0A377W9G1</accession>
<evidence type="ECO:0000313" key="3">
    <source>
        <dbReference type="EMBL" id="STT49768.1"/>
    </source>
</evidence>
<dbReference type="AlphaFoldDB" id="A0A377W9G1"/>
<dbReference type="Gene3D" id="3.40.50.10070">
    <property type="entry name" value="TolB, N-terminal domain"/>
    <property type="match status" value="1"/>
</dbReference>
<evidence type="ECO:0000259" key="2">
    <source>
        <dbReference type="Pfam" id="PF04052"/>
    </source>
</evidence>
<dbReference type="SUPFAM" id="SSF52964">
    <property type="entry name" value="TolB, N-terminal domain"/>
    <property type="match status" value="1"/>
</dbReference>
<dbReference type="GO" id="GO:0015031">
    <property type="term" value="P:protein transport"/>
    <property type="evidence" value="ECO:0007669"/>
    <property type="project" value="InterPro"/>
</dbReference>